<gene>
    <name evidence="1" type="ORF">D7X96_07205</name>
</gene>
<evidence type="ECO:0000313" key="2">
    <source>
        <dbReference type="Proteomes" id="UP000282656"/>
    </source>
</evidence>
<organism evidence="1 2">
    <name type="scientific">Corallococcus interemptor</name>
    <dbReference type="NCBI Taxonomy" id="2316720"/>
    <lineage>
        <taxon>Bacteria</taxon>
        <taxon>Pseudomonadati</taxon>
        <taxon>Myxococcota</taxon>
        <taxon>Myxococcia</taxon>
        <taxon>Myxococcales</taxon>
        <taxon>Cystobacterineae</taxon>
        <taxon>Myxococcaceae</taxon>
        <taxon>Corallococcus</taxon>
    </lineage>
</organism>
<accession>A0A3A8QT38</accession>
<dbReference type="CDD" id="cd18773">
    <property type="entry name" value="PDC1_HK_sensor"/>
    <property type="match status" value="1"/>
</dbReference>
<protein>
    <recommendedName>
        <fullName evidence="3">Cache domain-containing protein</fullName>
    </recommendedName>
</protein>
<proteinExistence type="predicted"/>
<dbReference type="OrthoDB" id="195732at2"/>
<evidence type="ECO:0008006" key="3">
    <source>
        <dbReference type="Google" id="ProtNLM"/>
    </source>
</evidence>
<reference evidence="2" key="1">
    <citation type="submission" date="2018-09" db="EMBL/GenBank/DDBJ databases">
        <authorList>
            <person name="Livingstone P.G."/>
            <person name="Whitworth D.E."/>
        </authorList>
    </citation>
    <scope>NUCLEOTIDE SEQUENCE [LARGE SCALE GENOMIC DNA]</scope>
    <source>
        <strain evidence="2">AB047A</strain>
    </source>
</reference>
<keyword evidence="2" id="KW-1185">Reference proteome</keyword>
<dbReference type="RefSeq" id="WP_120547965.1">
    <property type="nucleotide sequence ID" value="NZ_RAWM01000013.1"/>
</dbReference>
<name>A0A3A8QT38_9BACT</name>
<dbReference type="EMBL" id="RAWM01000013">
    <property type="protein sequence ID" value="RKH71707.1"/>
    <property type="molecule type" value="Genomic_DNA"/>
</dbReference>
<evidence type="ECO:0000313" key="1">
    <source>
        <dbReference type="EMBL" id="RKH71707.1"/>
    </source>
</evidence>
<sequence>MSMHWLGLALAAWGQLPPDGVAQLRKVDGVMPHLRRLAEDPEVVRALRAQNARGTPLATIQQLDSEWMATPALTPHKQRVLDGPCTGALLRLRETLGPALAESFAMDDQGALVCASRRTSDYWQGDEDKWRLTYAQGRGGPVLKEAPFFDESTQAYVIQVSLPVRDGARVIGALTVGLSLLDL</sequence>
<dbReference type="Proteomes" id="UP000282656">
    <property type="component" value="Unassembled WGS sequence"/>
</dbReference>
<comment type="caution">
    <text evidence="1">The sequence shown here is derived from an EMBL/GenBank/DDBJ whole genome shotgun (WGS) entry which is preliminary data.</text>
</comment>
<dbReference type="AlphaFoldDB" id="A0A3A8QT38"/>